<keyword evidence="4" id="KW-0472">Membrane</keyword>
<dbReference type="SUPFAM" id="SSF53822">
    <property type="entry name" value="Periplasmic binding protein-like I"/>
    <property type="match status" value="1"/>
</dbReference>
<keyword evidence="2" id="KW-0133">Cell shape</keyword>
<dbReference type="GO" id="GO:0030234">
    <property type="term" value="F:enzyme regulator activity"/>
    <property type="evidence" value="ECO:0007669"/>
    <property type="project" value="TreeGrafter"/>
</dbReference>
<organism evidence="8 9">
    <name type="scientific">Porticoccus litoralis</name>
    <dbReference type="NCBI Taxonomy" id="434086"/>
    <lineage>
        <taxon>Bacteria</taxon>
        <taxon>Pseudomonadati</taxon>
        <taxon>Pseudomonadota</taxon>
        <taxon>Gammaproteobacteria</taxon>
        <taxon>Cellvibrionales</taxon>
        <taxon>Porticoccaceae</taxon>
        <taxon>Porticoccus</taxon>
    </lineage>
</organism>
<dbReference type="RefSeq" id="WP_305169558.1">
    <property type="nucleotide sequence ID" value="NZ_JAUUUU010000001.1"/>
</dbReference>
<evidence type="ECO:0000256" key="5">
    <source>
        <dbReference type="ARBA" id="ARBA00023139"/>
    </source>
</evidence>
<dbReference type="GO" id="GO:0008360">
    <property type="term" value="P:regulation of cell shape"/>
    <property type="evidence" value="ECO:0007669"/>
    <property type="project" value="UniProtKB-KW"/>
</dbReference>
<gene>
    <name evidence="8" type="ORF">Q8A57_03605</name>
</gene>
<dbReference type="Gene3D" id="1.25.40.650">
    <property type="match status" value="1"/>
</dbReference>
<dbReference type="Gene3D" id="1.25.40.10">
    <property type="entry name" value="Tetratricopeptide repeat domain"/>
    <property type="match status" value="1"/>
</dbReference>
<dbReference type="Proteomes" id="UP001178354">
    <property type="component" value="Unassembled WGS sequence"/>
</dbReference>
<reference evidence="8" key="2">
    <citation type="submission" date="2023-08" db="EMBL/GenBank/DDBJ databases">
        <authorList>
            <person name="Luo J."/>
        </authorList>
    </citation>
    <scope>NUCLEOTIDE SEQUENCE</scope>
    <source>
        <strain evidence="8">DSM 25064</strain>
    </source>
</reference>
<dbReference type="CDD" id="cd06339">
    <property type="entry name" value="PBP1_YraM_LppC_lipoprotein-like"/>
    <property type="match status" value="1"/>
</dbReference>
<proteinExistence type="predicted"/>
<dbReference type="AlphaFoldDB" id="A0AAW8B2R5"/>
<evidence type="ECO:0000256" key="4">
    <source>
        <dbReference type="ARBA" id="ARBA00023136"/>
    </source>
</evidence>
<dbReference type="GO" id="GO:0009252">
    <property type="term" value="P:peptidoglycan biosynthetic process"/>
    <property type="evidence" value="ECO:0007669"/>
    <property type="project" value="UniProtKB-KW"/>
</dbReference>
<dbReference type="Pfam" id="PF04348">
    <property type="entry name" value="LppC"/>
    <property type="match status" value="1"/>
</dbReference>
<keyword evidence="1" id="KW-0732">Signal</keyword>
<dbReference type="InterPro" id="IPR007443">
    <property type="entry name" value="LpoA"/>
</dbReference>
<evidence type="ECO:0000256" key="7">
    <source>
        <dbReference type="ARBA" id="ARBA00023288"/>
    </source>
</evidence>
<evidence type="ECO:0000256" key="6">
    <source>
        <dbReference type="ARBA" id="ARBA00023237"/>
    </source>
</evidence>
<accession>A0AAW8B2R5</accession>
<keyword evidence="9" id="KW-1185">Reference proteome</keyword>
<sequence>MLVWLLTLLVGCSQPGMVTPVREHQATPVELAEQALSQAAGSITPERQLLQLTAAELFYRAGKPQQALNTLQIIDSSGLPDDRYGDFILLFAELTLANEAFFETRDLLTNSRMTAIIYRLPLEQQTRWLQMRGDLFSLLGEDENSIRAYATLANLVDDKNTRQEVHEKLWQVLTHLSGPHLSSLLELETDTTLLGWYNLVNVLRNSQGDVNQQLSQLEQWRTRWPTHPAVVDPPASLLALQQIANSLPESIAVLLPFEGSLAQAGKAIRSGFLAAWYEAYGYAAKAPVIRFYDTAGATDIATLYQQATTEGAQLVIGPVQRETVEQLIQLTELPVPVIALNYLENPALPIPDNFYQFGLSVSDEARQIADRAWVEGQRTALTVTPNSGWGDRALTAFRERWLEHGGTLVEAPAYGTAQSDFAPLLRPTLHITQSEERKTRLQRLLGKSLNFTPRRRQDLDMVFMVAYPDQARQIKPTLDFLFASDLQIYSTSQLYTGVQDPGRNRDLESIRFSAMPWTLPGAGHEKLQPAQDLQPIYRHLFALGIDAYHLHQGLPQMLLLPEIKLSGSTGTLQLDKRKHAIMREQPWAEFRGGRVKQAQQLKLN</sequence>
<keyword evidence="5" id="KW-0564">Palmitate</keyword>
<evidence type="ECO:0000256" key="2">
    <source>
        <dbReference type="ARBA" id="ARBA00022960"/>
    </source>
</evidence>
<protein>
    <submittedName>
        <fullName evidence="8">Penicillin-binding protein activator</fullName>
    </submittedName>
</protein>
<name>A0AAW8B2R5_9GAMM</name>
<dbReference type="Gene3D" id="3.40.50.2300">
    <property type="match status" value="2"/>
</dbReference>
<dbReference type="InterPro" id="IPR028082">
    <property type="entry name" value="Peripla_BP_I"/>
</dbReference>
<comment type="caution">
    <text evidence="8">The sequence shown here is derived from an EMBL/GenBank/DDBJ whole genome shotgun (WGS) entry which is preliminary data.</text>
</comment>
<reference evidence="8" key="1">
    <citation type="journal article" date="2010" name="Int. J. Syst. Evol. Microbiol.">
        <title>Porticoccus litoralis gen. nov., sp. nov., a gammaproteobacterium isolated from the Yellow Sea.</title>
        <authorList>
            <person name="Oh H.M."/>
            <person name="Kim H."/>
            <person name="Kim K.M."/>
            <person name="Min G.S."/>
            <person name="Cho J.C."/>
        </authorList>
    </citation>
    <scope>NUCLEOTIDE SEQUENCE</scope>
    <source>
        <strain evidence="8">DSM 25064</strain>
    </source>
</reference>
<keyword evidence="3" id="KW-0573">Peptidoglycan synthesis</keyword>
<dbReference type="GO" id="GO:0031241">
    <property type="term" value="C:periplasmic side of cell outer membrane"/>
    <property type="evidence" value="ECO:0007669"/>
    <property type="project" value="TreeGrafter"/>
</dbReference>
<evidence type="ECO:0000256" key="1">
    <source>
        <dbReference type="ARBA" id="ARBA00022729"/>
    </source>
</evidence>
<dbReference type="InterPro" id="IPR011990">
    <property type="entry name" value="TPR-like_helical_dom_sf"/>
</dbReference>
<evidence type="ECO:0000313" key="8">
    <source>
        <dbReference type="EMBL" id="MDP1520046.1"/>
    </source>
</evidence>
<dbReference type="PANTHER" id="PTHR38038:SF1">
    <property type="entry name" value="PENICILLIN-BINDING PROTEIN ACTIVATOR LPOA"/>
    <property type="match status" value="1"/>
</dbReference>
<evidence type="ECO:0000313" key="9">
    <source>
        <dbReference type="Proteomes" id="UP001178354"/>
    </source>
</evidence>
<keyword evidence="7" id="KW-0449">Lipoprotein</keyword>
<dbReference type="PANTHER" id="PTHR38038">
    <property type="entry name" value="PENICILLIN-BINDING PROTEIN ACTIVATOR LPOA"/>
    <property type="match status" value="1"/>
</dbReference>
<keyword evidence="6" id="KW-0998">Cell outer membrane</keyword>
<dbReference type="EMBL" id="JAUUUU010000001">
    <property type="protein sequence ID" value="MDP1520046.1"/>
    <property type="molecule type" value="Genomic_DNA"/>
</dbReference>
<evidence type="ECO:0000256" key="3">
    <source>
        <dbReference type="ARBA" id="ARBA00022984"/>
    </source>
</evidence>